<protein>
    <submittedName>
        <fullName evidence="3">Uncharacterized protein</fullName>
    </submittedName>
</protein>
<dbReference type="EMBL" id="CAJOBC010097803">
    <property type="protein sequence ID" value="CAF4450146.1"/>
    <property type="molecule type" value="Genomic_DNA"/>
</dbReference>
<gene>
    <name evidence="3" type="ORF">GPM918_LOCUS41169</name>
    <name evidence="2" type="ORF">OVA965_LOCUS20148</name>
    <name evidence="5" type="ORF">SRO942_LOCUS42190</name>
    <name evidence="4" type="ORF">TMI583_LOCUS20441</name>
</gene>
<evidence type="ECO:0000256" key="1">
    <source>
        <dbReference type="SAM" id="MobiDB-lite"/>
    </source>
</evidence>
<dbReference type="Proteomes" id="UP000682733">
    <property type="component" value="Unassembled WGS sequence"/>
</dbReference>
<evidence type="ECO:0000313" key="2">
    <source>
        <dbReference type="EMBL" id="CAF1120320.1"/>
    </source>
</evidence>
<dbReference type="EMBL" id="CAJNOQ010031820">
    <property type="protein sequence ID" value="CAF1582073.1"/>
    <property type="molecule type" value="Genomic_DNA"/>
</dbReference>
<comment type="caution">
    <text evidence="3">The sequence shown here is derived from an EMBL/GenBank/DDBJ whole genome shotgun (WGS) entry which is preliminary data.</text>
</comment>
<accession>A0A815ZFC8</accession>
<dbReference type="EMBL" id="CAJOBA010017040">
    <property type="protein sequence ID" value="CAF3893757.1"/>
    <property type="molecule type" value="Genomic_DNA"/>
</dbReference>
<dbReference type="Proteomes" id="UP000677228">
    <property type="component" value="Unassembled WGS sequence"/>
</dbReference>
<organism evidence="3 6">
    <name type="scientific">Didymodactylos carnosus</name>
    <dbReference type="NCBI Taxonomy" id="1234261"/>
    <lineage>
        <taxon>Eukaryota</taxon>
        <taxon>Metazoa</taxon>
        <taxon>Spiralia</taxon>
        <taxon>Gnathifera</taxon>
        <taxon>Rotifera</taxon>
        <taxon>Eurotatoria</taxon>
        <taxon>Bdelloidea</taxon>
        <taxon>Philodinida</taxon>
        <taxon>Philodinidae</taxon>
        <taxon>Didymodactylos</taxon>
    </lineage>
</organism>
<proteinExistence type="predicted"/>
<name>A0A815ZFC8_9BILA</name>
<feature type="compositionally biased region" description="Polar residues" evidence="1">
    <location>
        <begin position="84"/>
        <end position="93"/>
    </location>
</feature>
<dbReference type="EMBL" id="CAJNOK010010619">
    <property type="protein sequence ID" value="CAF1120320.1"/>
    <property type="molecule type" value="Genomic_DNA"/>
</dbReference>
<feature type="region of interest" description="Disordered" evidence="1">
    <location>
        <begin position="57"/>
        <end position="93"/>
    </location>
</feature>
<keyword evidence="6" id="KW-1185">Reference proteome</keyword>
<evidence type="ECO:0000313" key="5">
    <source>
        <dbReference type="EMBL" id="CAF4450146.1"/>
    </source>
</evidence>
<dbReference type="Proteomes" id="UP000681722">
    <property type="component" value="Unassembled WGS sequence"/>
</dbReference>
<reference evidence="3" key="1">
    <citation type="submission" date="2021-02" db="EMBL/GenBank/DDBJ databases">
        <authorList>
            <person name="Nowell W R."/>
        </authorList>
    </citation>
    <scope>NUCLEOTIDE SEQUENCE</scope>
</reference>
<evidence type="ECO:0000313" key="4">
    <source>
        <dbReference type="EMBL" id="CAF3893757.1"/>
    </source>
</evidence>
<evidence type="ECO:0000313" key="3">
    <source>
        <dbReference type="EMBL" id="CAF1582073.1"/>
    </source>
</evidence>
<evidence type="ECO:0000313" key="6">
    <source>
        <dbReference type="Proteomes" id="UP000663829"/>
    </source>
</evidence>
<dbReference type="Proteomes" id="UP000663829">
    <property type="component" value="Unassembled WGS sequence"/>
</dbReference>
<sequence>MVIKPKIHADRRKRYDLKVKLKRLSLTTFDKKYKKKRAKVKASYCQKQKELMEASAAASSLAVPATPSAKDLRKLEGAKRRRSNTGQLKNENP</sequence>
<feature type="compositionally biased region" description="Low complexity" evidence="1">
    <location>
        <begin position="57"/>
        <end position="69"/>
    </location>
</feature>
<dbReference type="AlphaFoldDB" id="A0A815ZFC8"/>